<dbReference type="InParanoid" id="A0A194R3L8"/>
<dbReference type="GO" id="GO:0005794">
    <property type="term" value="C:Golgi apparatus"/>
    <property type="evidence" value="ECO:0007669"/>
    <property type="project" value="TreeGrafter"/>
</dbReference>
<dbReference type="SUPFAM" id="SSF144000">
    <property type="entry name" value="Oxysterol-binding protein-like"/>
    <property type="match status" value="1"/>
</dbReference>
<comment type="similarity">
    <text evidence="4">Belongs to the OSBP family.</text>
</comment>
<dbReference type="GO" id="GO:0006869">
    <property type="term" value="P:lipid transport"/>
    <property type="evidence" value="ECO:0007669"/>
    <property type="project" value="UniProtKB-KW"/>
</dbReference>
<accession>A0A194R3L8</accession>
<evidence type="ECO:0000256" key="4">
    <source>
        <dbReference type="RuleBase" id="RU003844"/>
    </source>
</evidence>
<dbReference type="STRING" id="76193.A0A194R3L8"/>
<evidence type="ECO:0000313" key="8">
    <source>
        <dbReference type="EMBL" id="KPJ10436.1"/>
    </source>
</evidence>
<dbReference type="PANTHER" id="PTHR10972:SF200">
    <property type="entry name" value="OXYSTEROL-BINDING PROTEIN-RELATED PROTEIN 9"/>
    <property type="match status" value="1"/>
</dbReference>
<feature type="region of interest" description="Disordered" evidence="6">
    <location>
        <begin position="297"/>
        <end position="317"/>
    </location>
</feature>
<dbReference type="InterPro" id="IPR000648">
    <property type="entry name" value="Oxysterol-bd"/>
</dbReference>
<reference evidence="8 9" key="1">
    <citation type="journal article" date="2015" name="Nat. Commun.">
        <title>Outbred genome sequencing and CRISPR/Cas9 gene editing in butterflies.</title>
        <authorList>
            <person name="Li X."/>
            <person name="Fan D."/>
            <person name="Zhang W."/>
            <person name="Liu G."/>
            <person name="Zhang L."/>
            <person name="Zhao L."/>
            <person name="Fang X."/>
            <person name="Chen L."/>
            <person name="Dong Y."/>
            <person name="Chen Y."/>
            <person name="Ding Y."/>
            <person name="Zhao R."/>
            <person name="Feng M."/>
            <person name="Zhu Y."/>
            <person name="Feng Y."/>
            <person name="Jiang X."/>
            <person name="Zhu D."/>
            <person name="Xiang H."/>
            <person name="Feng X."/>
            <person name="Li S."/>
            <person name="Wang J."/>
            <person name="Zhang G."/>
            <person name="Kronforst M.R."/>
            <person name="Wang W."/>
        </authorList>
    </citation>
    <scope>NUCLEOTIDE SEQUENCE [LARGE SCALE GENOMIC DNA]</scope>
    <source>
        <strain evidence="8">Ya'a_city_454_Pm</strain>
        <tissue evidence="8">Whole body</tissue>
    </source>
</reference>
<dbReference type="Gene3D" id="2.30.29.30">
    <property type="entry name" value="Pleckstrin-homology domain (PH domain)/Phosphotyrosine-binding domain (PTB)"/>
    <property type="match status" value="1"/>
</dbReference>
<keyword evidence="9" id="KW-1185">Reference proteome</keyword>
<evidence type="ECO:0000259" key="7">
    <source>
        <dbReference type="PROSITE" id="PS50003"/>
    </source>
</evidence>
<dbReference type="Proteomes" id="UP000053240">
    <property type="component" value="Unassembled WGS sequence"/>
</dbReference>
<dbReference type="PROSITE" id="PS01013">
    <property type="entry name" value="OSBP"/>
    <property type="match status" value="1"/>
</dbReference>
<dbReference type="GO" id="GO:0032934">
    <property type="term" value="F:sterol binding"/>
    <property type="evidence" value="ECO:0007669"/>
    <property type="project" value="TreeGrafter"/>
</dbReference>
<proteinExistence type="inferred from homology"/>
<dbReference type="AlphaFoldDB" id="A0A194R3L8"/>
<evidence type="ECO:0000313" key="9">
    <source>
        <dbReference type="Proteomes" id="UP000053240"/>
    </source>
</evidence>
<dbReference type="EMBL" id="KQ460949">
    <property type="protein sequence ID" value="KPJ10436.1"/>
    <property type="molecule type" value="Genomic_DNA"/>
</dbReference>
<feature type="region of interest" description="Disordered" evidence="6">
    <location>
        <begin position="696"/>
        <end position="725"/>
    </location>
</feature>
<dbReference type="PROSITE" id="PS50003">
    <property type="entry name" value="PH_DOMAIN"/>
    <property type="match status" value="1"/>
</dbReference>
<organism evidence="8 9">
    <name type="scientific">Papilio machaon</name>
    <name type="common">Old World swallowtail butterfly</name>
    <dbReference type="NCBI Taxonomy" id="76193"/>
    <lineage>
        <taxon>Eukaryota</taxon>
        <taxon>Metazoa</taxon>
        <taxon>Ecdysozoa</taxon>
        <taxon>Arthropoda</taxon>
        <taxon>Hexapoda</taxon>
        <taxon>Insecta</taxon>
        <taxon>Pterygota</taxon>
        <taxon>Neoptera</taxon>
        <taxon>Endopterygota</taxon>
        <taxon>Lepidoptera</taxon>
        <taxon>Glossata</taxon>
        <taxon>Ditrysia</taxon>
        <taxon>Papilionoidea</taxon>
        <taxon>Papilionidae</taxon>
        <taxon>Papilioninae</taxon>
        <taxon>Papilio</taxon>
    </lineage>
</organism>
<dbReference type="FunFam" id="2.40.160.120:FF:000014">
    <property type="entry name" value="Oxysterol-binding protein"/>
    <property type="match status" value="1"/>
</dbReference>
<dbReference type="Pfam" id="PF01237">
    <property type="entry name" value="Oxysterol_BP"/>
    <property type="match status" value="1"/>
</dbReference>
<evidence type="ECO:0000256" key="5">
    <source>
        <dbReference type="RuleBase" id="RU003845"/>
    </source>
</evidence>
<gene>
    <name evidence="8" type="ORF">RR48_09570</name>
</gene>
<dbReference type="FunFam" id="1.10.287.2720:FF:000001">
    <property type="entry name" value="Oxysterol-binding OBPalpha"/>
    <property type="match status" value="1"/>
</dbReference>
<keyword evidence="2 5" id="KW-0445">Lipid transport</keyword>
<dbReference type="GO" id="GO:0016020">
    <property type="term" value="C:membrane"/>
    <property type="evidence" value="ECO:0007669"/>
    <property type="project" value="TreeGrafter"/>
</dbReference>
<dbReference type="InterPro" id="IPR037239">
    <property type="entry name" value="OSBP_sf"/>
</dbReference>
<dbReference type="FunCoup" id="A0A194R3L8">
    <property type="interactions" value="1867"/>
</dbReference>
<name>A0A194R3L8_PAPMA</name>
<evidence type="ECO:0000256" key="2">
    <source>
        <dbReference type="ARBA" id="ARBA00023055"/>
    </source>
</evidence>
<dbReference type="PANTHER" id="PTHR10972">
    <property type="entry name" value="OXYSTEROL-BINDING PROTEIN-RELATED"/>
    <property type="match status" value="1"/>
</dbReference>
<dbReference type="SUPFAM" id="SSF50729">
    <property type="entry name" value="PH domain-like"/>
    <property type="match status" value="1"/>
</dbReference>
<dbReference type="Gene3D" id="1.10.287.2720">
    <property type="match status" value="1"/>
</dbReference>
<dbReference type="GO" id="GO:0005829">
    <property type="term" value="C:cytosol"/>
    <property type="evidence" value="ECO:0007669"/>
    <property type="project" value="TreeGrafter"/>
</dbReference>
<evidence type="ECO:0000256" key="6">
    <source>
        <dbReference type="SAM" id="MobiDB-lite"/>
    </source>
</evidence>
<evidence type="ECO:0000256" key="1">
    <source>
        <dbReference type="ARBA" id="ARBA00022448"/>
    </source>
</evidence>
<dbReference type="Gene3D" id="3.30.70.3490">
    <property type="match status" value="1"/>
</dbReference>
<keyword evidence="1 5" id="KW-0813">Transport</keyword>
<sequence>MTRGVRRGCVRLRAAVIGIDDEDDSTFTITVDHKTFHFQARDGSERERWVRALEETIARHGRRERWARCVPAPARRHDDLERRVAEADAYLQIMIELVTKMGIRVSELADPQEKSKGQVILDHSNAMLDNIKHSIVLLQIAKAMLDNIKHSIVLLQIAKNTVNPVNGVYQGPTNTSQMHIKEGEDLSPRVELGAECRELTTPSLPLTPLEHIDAPRQAMSLLVPDTSYSSSEGEDDFYDADDEPAELIQPATRRNLTLTDRQLYYYCSQTMISELVRDNAAIAVGYVGVYNLENDIKENETPPAPATADLPRTNDGEIDYDGSYVAALYEDESDSDLGSMENHGSVVTHLLSQVKIGMDLTKVVLPTFILERRSLLEMYADSFAHPDQFVKIVDMPTPKERMVQVVRWYLSSYHAGRKSQVAKKPYNPVLGEVFRCHWDLDGANDSHNSSTEKLEVGDGPVPWCSPEQLSFVAEQVSHHPPISAFYAEHVNKRIQFDAWVWTKSKFLGLSIGVHNIGRGVVTLLDHGEEYTVTFPNGYGRSILTVPWIELGGSVCIECPQTGHKANIEFLTKPFYGGKKHRVTCEVFAVNEKKPYYTAQGEWNTRMDGRWTESGEVINSTVFFFFFMCVTAKLGPWWSDFDKNYFNRKEVLAALRAADTDAATAAKRRLEQTQRDQAKVRHDTGDKWITQLFSPKDEGWEYNTPLSKRLESANGTPQRKPNTDTR</sequence>
<dbReference type="Gene3D" id="2.40.160.120">
    <property type="match status" value="1"/>
</dbReference>
<dbReference type="InterPro" id="IPR011993">
    <property type="entry name" value="PH-like_dom_sf"/>
</dbReference>
<dbReference type="InterPro" id="IPR018494">
    <property type="entry name" value="Oxysterol-bd_CS"/>
</dbReference>
<keyword evidence="3" id="KW-0446">Lipid-binding</keyword>
<dbReference type="InterPro" id="IPR001849">
    <property type="entry name" value="PH_domain"/>
</dbReference>
<feature type="domain" description="PH" evidence="7">
    <location>
        <begin position="1"/>
        <end position="58"/>
    </location>
</feature>
<evidence type="ECO:0000256" key="3">
    <source>
        <dbReference type="ARBA" id="ARBA00023121"/>
    </source>
</evidence>
<protein>
    <recommendedName>
        <fullName evidence="5">Oxysterol-binding protein</fullName>
    </recommendedName>
</protein>